<name>A0ABN7AJX0_9HEMI</name>
<dbReference type="EMBL" id="AP028910">
    <property type="protein sequence ID" value="BES91171.1"/>
    <property type="molecule type" value="Genomic_DNA"/>
</dbReference>
<evidence type="ECO:0000313" key="2">
    <source>
        <dbReference type="Proteomes" id="UP001307889"/>
    </source>
</evidence>
<evidence type="ECO:0000313" key="1">
    <source>
        <dbReference type="EMBL" id="BES91171.1"/>
    </source>
</evidence>
<accession>A0ABN7AJX0</accession>
<protein>
    <submittedName>
        <fullName evidence="1">Uncharacterized protein</fullName>
    </submittedName>
</protein>
<organism evidence="1 2">
    <name type="scientific">Nesidiocoris tenuis</name>
    <dbReference type="NCBI Taxonomy" id="355587"/>
    <lineage>
        <taxon>Eukaryota</taxon>
        <taxon>Metazoa</taxon>
        <taxon>Ecdysozoa</taxon>
        <taxon>Arthropoda</taxon>
        <taxon>Hexapoda</taxon>
        <taxon>Insecta</taxon>
        <taxon>Pterygota</taxon>
        <taxon>Neoptera</taxon>
        <taxon>Paraneoptera</taxon>
        <taxon>Hemiptera</taxon>
        <taxon>Heteroptera</taxon>
        <taxon>Panheteroptera</taxon>
        <taxon>Cimicomorpha</taxon>
        <taxon>Miridae</taxon>
        <taxon>Dicyphina</taxon>
        <taxon>Nesidiocoris</taxon>
    </lineage>
</organism>
<gene>
    <name evidence="1" type="ORF">NTJ_03979</name>
</gene>
<proteinExistence type="predicted"/>
<keyword evidence="2" id="KW-1185">Reference proteome</keyword>
<sequence>MKIRFSGEKSDVWPGMATIGLAGAKRGERPDEKNAKRIGVRGRLLYQLLERTGQGMGNLRIPRRFAPPFLWASNDMLPRSMV</sequence>
<reference evidence="1 2" key="1">
    <citation type="submission" date="2023-09" db="EMBL/GenBank/DDBJ databases">
        <title>Nesidiocoris tenuis whole genome shotgun sequence.</title>
        <authorList>
            <person name="Shibata T."/>
            <person name="Shimoda M."/>
            <person name="Kobayashi T."/>
            <person name="Uehara T."/>
        </authorList>
    </citation>
    <scope>NUCLEOTIDE SEQUENCE [LARGE SCALE GENOMIC DNA]</scope>
    <source>
        <strain evidence="1 2">Japan</strain>
    </source>
</reference>
<dbReference type="Proteomes" id="UP001307889">
    <property type="component" value="Chromosome 2"/>
</dbReference>